<dbReference type="GO" id="GO:0007165">
    <property type="term" value="P:signal transduction"/>
    <property type="evidence" value="ECO:0007669"/>
    <property type="project" value="UniProtKB-KW"/>
</dbReference>
<dbReference type="EMBL" id="QCZG01000024">
    <property type="protein sequence ID" value="PWA10103.1"/>
    <property type="molecule type" value="Genomic_DNA"/>
</dbReference>
<dbReference type="PANTHER" id="PTHR32089">
    <property type="entry name" value="METHYL-ACCEPTING CHEMOTAXIS PROTEIN MCPB"/>
    <property type="match status" value="1"/>
</dbReference>
<keyword evidence="5 7" id="KW-0807">Transducer</keyword>
<dbReference type="SUPFAM" id="SSF58104">
    <property type="entry name" value="Methyl-accepting chemotaxis protein (MCP) signaling domain"/>
    <property type="match status" value="1"/>
</dbReference>
<evidence type="ECO:0000313" key="10">
    <source>
        <dbReference type="EMBL" id="PWA10103.1"/>
    </source>
</evidence>
<gene>
    <name evidence="10" type="ORF">DCC39_11950</name>
</gene>
<keyword evidence="4" id="KW-0472">Membrane</keyword>
<dbReference type="InterPro" id="IPR044398">
    <property type="entry name" value="Globin-sensor_dom"/>
</dbReference>
<dbReference type="CDD" id="cd11386">
    <property type="entry name" value="MCP_signal"/>
    <property type="match status" value="1"/>
</dbReference>
<comment type="caution">
    <text evidence="10">The sequence shown here is derived from an EMBL/GenBank/DDBJ whole genome shotgun (WGS) entry which is preliminary data.</text>
</comment>
<dbReference type="GO" id="GO:0004888">
    <property type="term" value="F:transmembrane signaling receptor activity"/>
    <property type="evidence" value="ECO:0007669"/>
    <property type="project" value="InterPro"/>
</dbReference>
<dbReference type="Gene3D" id="1.10.287.950">
    <property type="entry name" value="Methyl-accepting chemotaxis protein"/>
    <property type="match status" value="1"/>
</dbReference>
<evidence type="ECO:0000259" key="9">
    <source>
        <dbReference type="PROSITE" id="PS50111"/>
    </source>
</evidence>
<dbReference type="InterPro" id="IPR009050">
    <property type="entry name" value="Globin-like_sf"/>
</dbReference>
<comment type="similarity">
    <text evidence="6">Belongs to the methyl-accepting chemotaxis (MCP) protein family.</text>
</comment>
<evidence type="ECO:0000256" key="3">
    <source>
        <dbReference type="ARBA" id="ARBA00022989"/>
    </source>
</evidence>
<feature type="domain" description="Methyl-accepting transducer" evidence="9">
    <location>
        <begin position="218"/>
        <end position="423"/>
    </location>
</feature>
<dbReference type="Pfam" id="PF00015">
    <property type="entry name" value="MCPsignal"/>
    <property type="match status" value="1"/>
</dbReference>
<keyword evidence="2" id="KW-0812">Transmembrane</keyword>
<dbReference type="PRINTS" id="PR00260">
    <property type="entry name" value="CHEMTRNSDUCR"/>
</dbReference>
<proteinExistence type="inferred from homology"/>
<feature type="coiled-coil region" evidence="8">
    <location>
        <begin position="248"/>
        <end position="292"/>
    </location>
</feature>
<dbReference type="InterPro" id="IPR004090">
    <property type="entry name" value="Chemotax_Me-accpt_rcpt"/>
</dbReference>
<dbReference type="Gene3D" id="1.20.120.30">
    <property type="entry name" value="Aspartate receptor, ligand-binding domain"/>
    <property type="match status" value="1"/>
</dbReference>
<dbReference type="Proteomes" id="UP000245998">
    <property type="component" value="Unassembled WGS sequence"/>
</dbReference>
<dbReference type="AlphaFoldDB" id="A0A2U1JZA8"/>
<dbReference type="GO" id="GO:0019825">
    <property type="term" value="F:oxygen binding"/>
    <property type="evidence" value="ECO:0007669"/>
    <property type="project" value="InterPro"/>
</dbReference>
<dbReference type="CDD" id="cd01068">
    <property type="entry name" value="globin_sensor"/>
    <property type="match status" value="1"/>
</dbReference>
<dbReference type="InterPro" id="IPR025991">
    <property type="entry name" value="Chemoreceptor_zinc-bind_dom"/>
</dbReference>
<dbReference type="InterPro" id="IPR004089">
    <property type="entry name" value="MCPsignal_dom"/>
</dbReference>
<dbReference type="Gene3D" id="1.10.490.10">
    <property type="entry name" value="Globins"/>
    <property type="match status" value="1"/>
</dbReference>
<organism evidence="10 11">
    <name type="scientific">Pueribacillus theae</name>
    <dbReference type="NCBI Taxonomy" id="2171751"/>
    <lineage>
        <taxon>Bacteria</taxon>
        <taxon>Bacillati</taxon>
        <taxon>Bacillota</taxon>
        <taxon>Bacilli</taxon>
        <taxon>Bacillales</taxon>
        <taxon>Bacillaceae</taxon>
        <taxon>Pueribacillus</taxon>
    </lineage>
</organism>
<evidence type="ECO:0000256" key="8">
    <source>
        <dbReference type="SAM" id="Coils"/>
    </source>
</evidence>
<reference evidence="10 11" key="1">
    <citation type="submission" date="2018-04" db="EMBL/GenBank/DDBJ databases">
        <title>Camelliibacillus theae gen. nov., sp. nov., isolated from Pu'er tea.</title>
        <authorList>
            <person name="Niu L."/>
        </authorList>
    </citation>
    <scope>NUCLEOTIDE SEQUENCE [LARGE SCALE GENOMIC DNA]</scope>
    <source>
        <strain evidence="10 11">T8</strain>
    </source>
</reference>
<dbReference type="SUPFAM" id="SSF46458">
    <property type="entry name" value="Globin-like"/>
    <property type="match status" value="1"/>
</dbReference>
<dbReference type="Pfam" id="PF13682">
    <property type="entry name" value="CZB"/>
    <property type="match status" value="1"/>
</dbReference>
<dbReference type="GO" id="GO:0016020">
    <property type="term" value="C:membrane"/>
    <property type="evidence" value="ECO:0007669"/>
    <property type="project" value="UniProtKB-SubCell"/>
</dbReference>
<evidence type="ECO:0000256" key="4">
    <source>
        <dbReference type="ARBA" id="ARBA00023136"/>
    </source>
</evidence>
<evidence type="ECO:0000313" key="11">
    <source>
        <dbReference type="Proteomes" id="UP000245998"/>
    </source>
</evidence>
<dbReference type="OrthoDB" id="266313at2"/>
<dbReference type="PROSITE" id="PS50111">
    <property type="entry name" value="CHEMOTAXIS_TRANSDUC_2"/>
    <property type="match status" value="1"/>
</dbReference>
<dbReference type="InterPro" id="IPR039379">
    <property type="entry name" value="Protoglobin_sensor_dom"/>
</dbReference>
<dbReference type="Pfam" id="PF11563">
    <property type="entry name" value="Protoglobin"/>
    <property type="match status" value="1"/>
</dbReference>
<dbReference type="RefSeq" id="WP_116555137.1">
    <property type="nucleotide sequence ID" value="NZ_QCZG01000024.1"/>
</dbReference>
<sequence length="576" mass="65203">MKLFMPKSKTWNEYINDSRGAEIVEVGDRIKDRLVFMGIDQETLKNIRNAYPILSPYKAEIVNKFYERITSVDHLKGIIIQHSTIDRLRKTMEKYLDQFLHAEVNKDYVKTRIIIGEVHSRIHLTAEHFISAHHLLIQSMTLILMEKLHNQPNRMMEAVFSIQKLAAFDQQLIVEVYMEETFKSFLFGISDTLHYTTQLDTSRQLISEMDNMNGESFSVSSATQEVSASILEVANHSIKVAEGTDEAVQSAEQSKEVVNEALQDIQKVGNVYEQVTEQVNKLHNEIDKTHEIVGIIRQITEQTNLLALNASIEAARAGEHGKGFAVVANEVRKLAEHTKEQTLQISANMKSLQEVSNLVTRQMSDTGKLIEKSVTGARVADEAINKIVHAMQNINQSTSQIAAMSEEQTSAVDEIAQRNSVIFELSNSSQEIAKQTAKVIFDLSKQMEEYRNTFFATNIRLTAKDVIKVAKTDHLLWKWKVYNMLLGLETIDPEQIASHESCRLGKWYYSNLPSSVKSKPAFQQLEKPHKDVHLYAVQAAKCYEKGDLSGAQEAFGLLQDSSEIVVTLLSKIESEV</sequence>
<evidence type="ECO:0000256" key="1">
    <source>
        <dbReference type="ARBA" id="ARBA00004141"/>
    </source>
</evidence>
<keyword evidence="11" id="KW-1185">Reference proteome</keyword>
<evidence type="ECO:0000256" key="7">
    <source>
        <dbReference type="PROSITE-ProRule" id="PRU00284"/>
    </source>
</evidence>
<dbReference type="SMART" id="SM00283">
    <property type="entry name" value="MA"/>
    <property type="match status" value="1"/>
</dbReference>
<dbReference type="GO" id="GO:0020037">
    <property type="term" value="F:heme binding"/>
    <property type="evidence" value="ECO:0007669"/>
    <property type="project" value="InterPro"/>
</dbReference>
<keyword evidence="8" id="KW-0175">Coiled coil</keyword>
<dbReference type="InterPro" id="IPR012292">
    <property type="entry name" value="Globin/Proto"/>
</dbReference>
<evidence type="ECO:0000256" key="6">
    <source>
        <dbReference type="ARBA" id="ARBA00029447"/>
    </source>
</evidence>
<comment type="subcellular location">
    <subcellularLocation>
        <location evidence="1">Membrane</location>
        <topology evidence="1">Multi-pass membrane protein</topology>
    </subcellularLocation>
</comment>
<evidence type="ECO:0000256" key="5">
    <source>
        <dbReference type="ARBA" id="ARBA00023224"/>
    </source>
</evidence>
<accession>A0A2U1JZA8</accession>
<dbReference type="GO" id="GO:0006935">
    <property type="term" value="P:chemotaxis"/>
    <property type="evidence" value="ECO:0007669"/>
    <property type="project" value="InterPro"/>
</dbReference>
<keyword evidence="3" id="KW-1133">Transmembrane helix</keyword>
<dbReference type="PANTHER" id="PTHR32089:SF119">
    <property type="entry name" value="METHYL-ACCEPTING CHEMOTAXIS PROTEIN CTPL"/>
    <property type="match status" value="1"/>
</dbReference>
<protein>
    <submittedName>
        <fullName evidence="10">Chemotaxis protein</fullName>
    </submittedName>
</protein>
<evidence type="ECO:0000256" key="2">
    <source>
        <dbReference type="ARBA" id="ARBA00022692"/>
    </source>
</evidence>
<name>A0A2U1JZA8_9BACI</name>